<dbReference type="RefSeq" id="WP_067910903.1">
    <property type="nucleotide sequence ID" value="NZ_LZJP01000100.1"/>
</dbReference>
<protein>
    <submittedName>
        <fullName evidence="1">Uncharacterized protein</fullName>
    </submittedName>
</protein>
<organism evidence="1 2">
    <name type="scientific">Mycobacterium mantenii</name>
    <dbReference type="NCBI Taxonomy" id="560555"/>
    <lineage>
        <taxon>Bacteria</taxon>
        <taxon>Bacillati</taxon>
        <taxon>Actinomycetota</taxon>
        <taxon>Actinomycetes</taxon>
        <taxon>Mycobacteriales</taxon>
        <taxon>Mycobacteriaceae</taxon>
        <taxon>Mycobacterium</taxon>
        <taxon>Mycobacterium avium complex (MAC)</taxon>
    </lineage>
</organism>
<proteinExistence type="predicted"/>
<dbReference type="EMBL" id="LZJU01000118">
    <property type="protein sequence ID" value="OBH72955.1"/>
    <property type="molecule type" value="Genomic_DNA"/>
</dbReference>
<name>A0A1A2T989_MYCNT</name>
<dbReference type="AlphaFoldDB" id="A0A1A2T989"/>
<dbReference type="Proteomes" id="UP000092389">
    <property type="component" value="Unassembled WGS sequence"/>
</dbReference>
<accession>A0A1A2T989</accession>
<sequence>MWAVAALEFRVIASSAPWAVAPRIPGDRKGGAVRRARRVGRIEFSADTARSAQVLSVCRVILSA</sequence>
<evidence type="ECO:0000313" key="1">
    <source>
        <dbReference type="EMBL" id="OBH72955.1"/>
    </source>
</evidence>
<comment type="caution">
    <text evidence="1">The sequence shown here is derived from an EMBL/GenBank/DDBJ whole genome shotgun (WGS) entry which is preliminary data.</text>
</comment>
<gene>
    <name evidence="1" type="ORF">A5683_25435</name>
</gene>
<reference evidence="1 2" key="1">
    <citation type="submission" date="2016-06" db="EMBL/GenBank/DDBJ databases">
        <authorList>
            <person name="Kjaerup R.B."/>
            <person name="Dalgaard T.S."/>
            <person name="Juul-Madsen H.R."/>
        </authorList>
    </citation>
    <scope>NUCLEOTIDE SEQUENCE [LARGE SCALE GENOMIC DNA]</scope>
    <source>
        <strain evidence="1 2">E152</strain>
    </source>
</reference>
<evidence type="ECO:0000313" key="2">
    <source>
        <dbReference type="Proteomes" id="UP000092389"/>
    </source>
</evidence>